<dbReference type="EMBL" id="ML120485">
    <property type="protein sequence ID" value="RPA91870.1"/>
    <property type="molecule type" value="Genomic_DNA"/>
</dbReference>
<keyword evidence="2" id="KW-1185">Reference proteome</keyword>
<organism evidence="1 2">
    <name type="scientific">Choiromyces venosus 120613-1</name>
    <dbReference type="NCBI Taxonomy" id="1336337"/>
    <lineage>
        <taxon>Eukaryota</taxon>
        <taxon>Fungi</taxon>
        <taxon>Dikarya</taxon>
        <taxon>Ascomycota</taxon>
        <taxon>Pezizomycotina</taxon>
        <taxon>Pezizomycetes</taxon>
        <taxon>Pezizales</taxon>
        <taxon>Tuberaceae</taxon>
        <taxon>Choiromyces</taxon>
    </lineage>
</organism>
<reference evidence="1 2" key="1">
    <citation type="journal article" date="2018" name="Nat. Ecol. Evol.">
        <title>Pezizomycetes genomes reveal the molecular basis of ectomycorrhizal truffle lifestyle.</title>
        <authorList>
            <person name="Murat C."/>
            <person name="Payen T."/>
            <person name="Noel B."/>
            <person name="Kuo A."/>
            <person name="Morin E."/>
            <person name="Chen J."/>
            <person name="Kohler A."/>
            <person name="Krizsan K."/>
            <person name="Balestrini R."/>
            <person name="Da Silva C."/>
            <person name="Montanini B."/>
            <person name="Hainaut M."/>
            <person name="Levati E."/>
            <person name="Barry K.W."/>
            <person name="Belfiori B."/>
            <person name="Cichocki N."/>
            <person name="Clum A."/>
            <person name="Dockter R.B."/>
            <person name="Fauchery L."/>
            <person name="Guy J."/>
            <person name="Iotti M."/>
            <person name="Le Tacon F."/>
            <person name="Lindquist E.A."/>
            <person name="Lipzen A."/>
            <person name="Malagnac F."/>
            <person name="Mello A."/>
            <person name="Molinier V."/>
            <person name="Miyauchi S."/>
            <person name="Poulain J."/>
            <person name="Riccioni C."/>
            <person name="Rubini A."/>
            <person name="Sitrit Y."/>
            <person name="Splivallo R."/>
            <person name="Traeger S."/>
            <person name="Wang M."/>
            <person name="Zifcakova L."/>
            <person name="Wipf D."/>
            <person name="Zambonelli A."/>
            <person name="Paolocci F."/>
            <person name="Nowrousian M."/>
            <person name="Ottonello S."/>
            <person name="Baldrian P."/>
            <person name="Spatafora J.W."/>
            <person name="Henrissat B."/>
            <person name="Nagy L.G."/>
            <person name="Aury J.M."/>
            <person name="Wincker P."/>
            <person name="Grigoriev I.V."/>
            <person name="Bonfante P."/>
            <person name="Martin F.M."/>
        </authorList>
    </citation>
    <scope>NUCLEOTIDE SEQUENCE [LARGE SCALE GENOMIC DNA]</scope>
    <source>
        <strain evidence="1 2">120613-1</strain>
    </source>
</reference>
<gene>
    <name evidence="1" type="ORF">L873DRAFT_1794618</name>
</gene>
<proteinExistence type="predicted"/>
<evidence type="ECO:0000313" key="2">
    <source>
        <dbReference type="Proteomes" id="UP000276215"/>
    </source>
</evidence>
<sequence length="152" mass="16667">MTRINQRQSAATVTPKSAPQGLNIIAVTSNNTTPRGPAGNHSVVSQAQEPVQVTVSYTEEARPGRNTERVQQWAHTIGNFDSVGRQNRIAEGMRQSAALRRTRDDLRYSGSGEKYEGQVRCPVTGEFCGEKGYGPCGIHVACSPLRILDYYE</sequence>
<evidence type="ECO:0000313" key="1">
    <source>
        <dbReference type="EMBL" id="RPA91870.1"/>
    </source>
</evidence>
<name>A0A3N4J615_9PEZI</name>
<dbReference type="AlphaFoldDB" id="A0A3N4J615"/>
<protein>
    <submittedName>
        <fullName evidence="1">Uncharacterized protein</fullName>
    </submittedName>
</protein>
<accession>A0A3N4J615</accession>
<dbReference type="Proteomes" id="UP000276215">
    <property type="component" value="Unassembled WGS sequence"/>
</dbReference>